<dbReference type="Proteomes" id="UP001159179">
    <property type="component" value="Unassembled WGS sequence"/>
</dbReference>
<proteinExistence type="predicted"/>
<evidence type="ECO:0000313" key="3">
    <source>
        <dbReference type="Proteomes" id="UP001159179"/>
    </source>
</evidence>
<dbReference type="AlphaFoldDB" id="A0AAW6T5R3"/>
<gene>
    <name evidence="2" type="ORF">P5X88_24825</name>
</gene>
<keyword evidence="1" id="KW-1133">Transmembrane helix</keyword>
<protein>
    <submittedName>
        <fullName evidence="2">Uncharacterized protein</fullName>
    </submittedName>
</protein>
<accession>A0AAW6T5R3</accession>
<evidence type="ECO:0000256" key="1">
    <source>
        <dbReference type="SAM" id="Phobius"/>
    </source>
</evidence>
<evidence type="ECO:0000313" key="2">
    <source>
        <dbReference type="EMBL" id="MDH5164161.1"/>
    </source>
</evidence>
<feature type="transmembrane region" description="Helical" evidence="1">
    <location>
        <begin position="12"/>
        <end position="32"/>
    </location>
</feature>
<dbReference type="EMBL" id="JAROYP010000025">
    <property type="protein sequence ID" value="MDH5164161.1"/>
    <property type="molecule type" value="Genomic_DNA"/>
</dbReference>
<comment type="caution">
    <text evidence="2">The sequence shown here is derived from an EMBL/GenBank/DDBJ whole genome shotgun (WGS) entry which is preliminary data.</text>
</comment>
<dbReference type="RefSeq" id="WP_251340508.1">
    <property type="nucleotide sequence ID" value="NZ_JALCJN010000037.1"/>
</dbReference>
<keyword evidence="1" id="KW-0812">Transmembrane</keyword>
<name>A0AAW6T5R3_9BACI</name>
<reference evidence="2" key="1">
    <citation type="submission" date="2023-03" db="EMBL/GenBank/DDBJ databases">
        <title>Bacterial isolates from washroom surfaces on a university campus.</title>
        <authorList>
            <person name="Holman D.B."/>
            <person name="Gzyl K.E."/>
            <person name="Taheri A.E."/>
        </authorList>
    </citation>
    <scope>NUCLEOTIDE SEQUENCE</scope>
    <source>
        <strain evidence="2">RD03</strain>
    </source>
</reference>
<keyword evidence="1" id="KW-0472">Membrane</keyword>
<organism evidence="2 3">
    <name type="scientific">Heyndrickxia oleronia</name>
    <dbReference type="NCBI Taxonomy" id="38875"/>
    <lineage>
        <taxon>Bacteria</taxon>
        <taxon>Bacillati</taxon>
        <taxon>Bacillota</taxon>
        <taxon>Bacilli</taxon>
        <taxon>Bacillales</taxon>
        <taxon>Bacillaceae</taxon>
        <taxon>Heyndrickxia</taxon>
    </lineage>
</organism>
<sequence>MSKQERKWRRIYFWLMIFIYCIYGPVEILEYVLDDGNFPLSFIFVGLAIPFIRKNHLTKLSE</sequence>